<organism evidence="2 3">
    <name type="scientific">Croceitalea marina</name>
    <dbReference type="NCBI Taxonomy" id="1775166"/>
    <lineage>
        <taxon>Bacteria</taxon>
        <taxon>Pseudomonadati</taxon>
        <taxon>Bacteroidota</taxon>
        <taxon>Flavobacteriia</taxon>
        <taxon>Flavobacteriales</taxon>
        <taxon>Flavobacteriaceae</taxon>
        <taxon>Croceitalea</taxon>
    </lineage>
</organism>
<evidence type="ECO:0000313" key="3">
    <source>
        <dbReference type="Proteomes" id="UP001597526"/>
    </source>
</evidence>
<keyword evidence="3" id="KW-1185">Reference proteome</keyword>
<feature type="signal peptide" evidence="1">
    <location>
        <begin position="1"/>
        <end position="19"/>
    </location>
</feature>
<name>A0ABW5MTH4_9FLAO</name>
<dbReference type="Proteomes" id="UP001597526">
    <property type="component" value="Unassembled WGS sequence"/>
</dbReference>
<evidence type="ECO:0000313" key="2">
    <source>
        <dbReference type="EMBL" id="MFD2585754.1"/>
    </source>
</evidence>
<reference evidence="3" key="1">
    <citation type="journal article" date="2019" name="Int. J. Syst. Evol. Microbiol.">
        <title>The Global Catalogue of Microorganisms (GCM) 10K type strain sequencing project: providing services to taxonomists for standard genome sequencing and annotation.</title>
        <authorList>
            <consortium name="The Broad Institute Genomics Platform"/>
            <consortium name="The Broad Institute Genome Sequencing Center for Infectious Disease"/>
            <person name="Wu L."/>
            <person name="Ma J."/>
        </authorList>
    </citation>
    <scope>NUCLEOTIDE SEQUENCE [LARGE SCALE GENOMIC DNA]</scope>
    <source>
        <strain evidence="3">KCTC 52368</strain>
    </source>
</reference>
<protein>
    <submittedName>
        <fullName evidence="2">Uncharacterized protein</fullName>
    </submittedName>
</protein>
<accession>A0ABW5MTH4</accession>
<sequence length="75" mass="8452">MKAVLTLIFIIFLGTAAMAQTPSKETKVETKTATVVLNVKIEKSETQVARLYMFKNFRVKKELSFKTKRDGAKLA</sequence>
<dbReference type="EMBL" id="JBHULB010000006">
    <property type="protein sequence ID" value="MFD2585754.1"/>
    <property type="molecule type" value="Genomic_DNA"/>
</dbReference>
<gene>
    <name evidence="2" type="ORF">ACFSQJ_02360</name>
</gene>
<dbReference type="RefSeq" id="WP_377765230.1">
    <property type="nucleotide sequence ID" value="NZ_JBHULB010000006.1"/>
</dbReference>
<feature type="chain" id="PRO_5045930103" evidence="1">
    <location>
        <begin position="20"/>
        <end position="75"/>
    </location>
</feature>
<proteinExistence type="predicted"/>
<evidence type="ECO:0000256" key="1">
    <source>
        <dbReference type="SAM" id="SignalP"/>
    </source>
</evidence>
<keyword evidence="1" id="KW-0732">Signal</keyword>
<comment type="caution">
    <text evidence="2">The sequence shown here is derived from an EMBL/GenBank/DDBJ whole genome shotgun (WGS) entry which is preliminary data.</text>
</comment>